<dbReference type="Proteomes" id="UP000430368">
    <property type="component" value="Chromosome"/>
</dbReference>
<gene>
    <name evidence="2" type="ORF">FO014_12265</name>
</gene>
<feature type="compositionally biased region" description="Polar residues" evidence="1">
    <location>
        <begin position="9"/>
        <end position="20"/>
    </location>
</feature>
<feature type="region of interest" description="Disordered" evidence="1">
    <location>
        <begin position="1"/>
        <end position="20"/>
    </location>
</feature>
<name>A0ABX6GN71_9GAMM</name>
<proteinExistence type="predicted"/>
<evidence type="ECO:0000256" key="1">
    <source>
        <dbReference type="SAM" id="MobiDB-lite"/>
    </source>
</evidence>
<keyword evidence="3" id="KW-1185">Reference proteome</keyword>
<dbReference type="EMBL" id="CP041764">
    <property type="protein sequence ID" value="QHA87664.1"/>
    <property type="molecule type" value="Genomic_DNA"/>
</dbReference>
<reference evidence="2 3" key="1">
    <citation type="submission" date="2019-07" db="EMBL/GenBank/DDBJ databases">
        <title>Serratia dokdonensis sp. nov., an elicitor of systemic resistance in Nicotiana Tabacum.</title>
        <authorList>
            <person name="Son J.-S."/>
            <person name="Hwang Y.-J."/>
            <person name="Lee S.-Y."/>
            <person name="Ghim S.-Y."/>
        </authorList>
    </citation>
    <scope>NUCLEOTIDE SEQUENCE [LARGE SCALE GENOMIC DNA]</scope>
    <source>
        <strain evidence="2 3">KUDC3025</strain>
    </source>
</reference>
<accession>A0ABX6GN71</accession>
<evidence type="ECO:0000313" key="2">
    <source>
        <dbReference type="EMBL" id="QHA87664.1"/>
    </source>
</evidence>
<organism evidence="2 3">
    <name type="scientific">Serratia rhizosphaerae</name>
    <dbReference type="NCBI Taxonomy" id="2597702"/>
    <lineage>
        <taxon>Bacteria</taxon>
        <taxon>Pseudomonadati</taxon>
        <taxon>Pseudomonadota</taxon>
        <taxon>Gammaproteobacteria</taxon>
        <taxon>Enterobacterales</taxon>
        <taxon>Yersiniaceae</taxon>
        <taxon>Serratia</taxon>
    </lineage>
</organism>
<protein>
    <submittedName>
        <fullName evidence="2">Uncharacterized protein</fullName>
    </submittedName>
</protein>
<dbReference type="RefSeq" id="WP_160029704.1">
    <property type="nucleotide sequence ID" value="NZ_CP041764.1"/>
</dbReference>
<sequence>MKMRGNFPDTPSSQMDNSTADIVELEADYPDTLNAEFGARRGDDVTLEGWGTTTKDFLAQTGLLATSHLRQEVESLIRV</sequence>
<evidence type="ECO:0000313" key="3">
    <source>
        <dbReference type="Proteomes" id="UP000430368"/>
    </source>
</evidence>